<sequence>MKRTLRVLPFAALLALPATLKAQNELSNFTATGRGGVVNTFASDYQAIGINPANLGRKGNATVAFTLGEVGMGVASQSLSKTLLKKMIFESGETLPASERAALVSSLTSDNALNLNIDVNAIGLAVTLPSGFGGLAFSHRHRIGVHMALNNNAADIIVNGKNAAIMRQYYPSATTNTNPNAPNVSTVLAGTALQMAWTAEYNVAYGVRVVDNDGFKLSAGAGYRYIQGLGVADIRVGDGDVTAYGAMSPLFSIDYGSIANDPNFNPERGSGLQPVGRGNGYDFGLAAEVGKMIRLGASVVDLGTMTWTANVLTATDQKLQATASNGIDTYNVIGELANQFDADNRSLFTYKAAQERKESLPGKLRLGGGIQLSELFEVGVDMTMPLNKVAGNLASTYVGLGLDFKPVRWLRLSSGVTGGAGYGASLPLGLTLVTGPWEAGFGTRDITGYFSEKAPYYSLGFGLLRFKIGKE</sequence>
<dbReference type="InterPro" id="IPR043781">
    <property type="entry name" value="DUF5723"/>
</dbReference>
<feature type="chain" id="PRO_5046611526" description="DUF5723 domain-containing protein" evidence="1">
    <location>
        <begin position="23"/>
        <end position="471"/>
    </location>
</feature>
<feature type="signal peptide" evidence="1">
    <location>
        <begin position="1"/>
        <end position="22"/>
    </location>
</feature>
<accession>A0ABP8ILJ8</accession>
<proteinExistence type="predicted"/>
<dbReference type="EMBL" id="BAABGZ010000065">
    <property type="protein sequence ID" value="GAA4362451.1"/>
    <property type="molecule type" value="Genomic_DNA"/>
</dbReference>
<organism evidence="3 4">
    <name type="scientific">Hymenobacter saemangeumensis</name>
    <dbReference type="NCBI Taxonomy" id="1084522"/>
    <lineage>
        <taxon>Bacteria</taxon>
        <taxon>Pseudomonadati</taxon>
        <taxon>Bacteroidota</taxon>
        <taxon>Cytophagia</taxon>
        <taxon>Cytophagales</taxon>
        <taxon>Hymenobacteraceae</taxon>
        <taxon>Hymenobacter</taxon>
    </lineage>
</organism>
<evidence type="ECO:0000313" key="3">
    <source>
        <dbReference type="EMBL" id="GAA4362451.1"/>
    </source>
</evidence>
<reference evidence="4" key="1">
    <citation type="journal article" date="2019" name="Int. J. Syst. Evol. Microbiol.">
        <title>The Global Catalogue of Microorganisms (GCM) 10K type strain sequencing project: providing services to taxonomists for standard genome sequencing and annotation.</title>
        <authorList>
            <consortium name="The Broad Institute Genomics Platform"/>
            <consortium name="The Broad Institute Genome Sequencing Center for Infectious Disease"/>
            <person name="Wu L."/>
            <person name="Ma J."/>
        </authorList>
    </citation>
    <scope>NUCLEOTIDE SEQUENCE [LARGE SCALE GENOMIC DNA]</scope>
    <source>
        <strain evidence="4">JCM 17923</strain>
    </source>
</reference>
<dbReference type="RefSeq" id="WP_345236951.1">
    <property type="nucleotide sequence ID" value="NZ_BAABGZ010000065.1"/>
</dbReference>
<comment type="caution">
    <text evidence="3">The sequence shown here is derived from an EMBL/GenBank/DDBJ whole genome shotgun (WGS) entry which is preliminary data.</text>
</comment>
<evidence type="ECO:0000259" key="2">
    <source>
        <dbReference type="Pfam" id="PF18990"/>
    </source>
</evidence>
<evidence type="ECO:0000313" key="4">
    <source>
        <dbReference type="Proteomes" id="UP001501153"/>
    </source>
</evidence>
<evidence type="ECO:0000256" key="1">
    <source>
        <dbReference type="SAM" id="SignalP"/>
    </source>
</evidence>
<dbReference type="Pfam" id="PF18990">
    <property type="entry name" value="DUF5723"/>
    <property type="match status" value="1"/>
</dbReference>
<protein>
    <recommendedName>
        <fullName evidence="2">DUF5723 domain-containing protein</fullName>
    </recommendedName>
</protein>
<feature type="domain" description="DUF5723" evidence="2">
    <location>
        <begin position="62"/>
        <end position="436"/>
    </location>
</feature>
<dbReference type="Proteomes" id="UP001501153">
    <property type="component" value="Unassembled WGS sequence"/>
</dbReference>
<keyword evidence="1" id="KW-0732">Signal</keyword>
<name>A0ABP8ILJ8_9BACT</name>
<keyword evidence="4" id="KW-1185">Reference proteome</keyword>
<gene>
    <name evidence="3" type="ORF">GCM10023185_30440</name>
</gene>